<evidence type="ECO:0000313" key="1">
    <source>
        <dbReference type="EMBL" id="KAG0133276.1"/>
    </source>
</evidence>
<reference evidence="2 3" key="2">
    <citation type="journal article" date="2021" name="J. Hered.">
        <title>Feather Gene Expression Elucidates the Developmental Basis of Plumage Iridescence in African Starlings.</title>
        <authorList>
            <person name="Rubenstein D.R."/>
            <person name="Corvelo A."/>
            <person name="MacManes M.D."/>
            <person name="Maia R."/>
            <person name="Narzisi G."/>
            <person name="Rousaki A."/>
            <person name="Vandenabeele P."/>
            <person name="Shawkey M.D."/>
            <person name="Solomon J."/>
        </authorList>
    </citation>
    <scope>NUCLEOTIDE SEQUENCE [LARGE SCALE GENOMIC DNA]</scope>
    <source>
        <strain evidence="2">SS15</strain>
    </source>
</reference>
<protein>
    <submittedName>
        <fullName evidence="1">Uncharacterized protein</fullName>
    </submittedName>
</protein>
<organism evidence="1">
    <name type="scientific">Lamprotornis superbus</name>
    <dbReference type="NCBI Taxonomy" id="245042"/>
    <lineage>
        <taxon>Eukaryota</taxon>
        <taxon>Metazoa</taxon>
        <taxon>Chordata</taxon>
        <taxon>Craniata</taxon>
        <taxon>Vertebrata</taxon>
        <taxon>Euteleostomi</taxon>
        <taxon>Archelosauria</taxon>
        <taxon>Archosauria</taxon>
        <taxon>Dinosauria</taxon>
        <taxon>Saurischia</taxon>
        <taxon>Theropoda</taxon>
        <taxon>Coelurosauria</taxon>
        <taxon>Aves</taxon>
        <taxon>Neognathae</taxon>
        <taxon>Neoaves</taxon>
        <taxon>Telluraves</taxon>
        <taxon>Australaves</taxon>
        <taxon>Passeriformes</taxon>
        <taxon>Sturnidae</taxon>
        <taxon>Lamprotornis</taxon>
    </lineage>
</organism>
<sequence length="116" mass="13609">MKTDIHLLQEMAKIHPFAQQDPEDSSWCLDCSRKCCDQLQSGFTAMAGHDQKKKKSIQFEHKPNVNVDWTGESIWPSLHLPEKEEMRSYFIRKEKKILTQYQEAKPEEPLTSPYTL</sequence>
<reference evidence="2" key="3">
    <citation type="submission" date="2022-01" db="EMBL/GenBank/DDBJ databases">
        <authorList>
            <person name="Rubenstein D.R."/>
        </authorList>
    </citation>
    <scope>NUCLEOTIDE SEQUENCE</scope>
    <source>
        <strain evidence="2">SS15</strain>
        <tissue evidence="2">Liver</tissue>
    </source>
</reference>
<accession>A0A835P2P1</accession>
<name>A0A835P2P1_9PASS</name>
<reference evidence="1" key="1">
    <citation type="submission" date="2020-10" db="EMBL/GenBank/DDBJ databases">
        <title>Feather gene expression reveals the developmental basis of iridescence in African starlings.</title>
        <authorList>
            <person name="Rubenstein D.R."/>
        </authorList>
    </citation>
    <scope>NUCLEOTIDE SEQUENCE</scope>
    <source>
        <strain evidence="1">SS15</strain>
        <tissue evidence="1">Liver</tissue>
    </source>
</reference>
<dbReference type="Proteomes" id="UP000618051">
    <property type="component" value="Unassembled WGS sequence"/>
</dbReference>
<comment type="caution">
    <text evidence="1">The sequence shown here is derived from an EMBL/GenBank/DDBJ whole genome shotgun (WGS) entry which is preliminary data.</text>
</comment>
<dbReference type="EMBL" id="JADDUC020000001">
    <property type="protein sequence ID" value="KAI1242996.1"/>
    <property type="molecule type" value="Genomic_DNA"/>
</dbReference>
<keyword evidence="3" id="KW-1185">Reference proteome</keyword>
<dbReference type="AlphaFoldDB" id="A0A835P2P1"/>
<dbReference type="EMBL" id="JADDUC010000006">
    <property type="protein sequence ID" value="KAG0133276.1"/>
    <property type="molecule type" value="Genomic_DNA"/>
</dbReference>
<evidence type="ECO:0000313" key="3">
    <source>
        <dbReference type="Proteomes" id="UP000618051"/>
    </source>
</evidence>
<evidence type="ECO:0000313" key="2">
    <source>
        <dbReference type="EMBL" id="KAI1242996.1"/>
    </source>
</evidence>
<proteinExistence type="predicted"/>
<gene>
    <name evidence="2" type="ORF">IHE44_0000561</name>
    <name evidence="1" type="ORF">IHE44_011090</name>
</gene>